<dbReference type="CDD" id="cd01644">
    <property type="entry name" value="RT_pepA17"/>
    <property type="match status" value="1"/>
</dbReference>
<dbReference type="InterPro" id="IPR008042">
    <property type="entry name" value="Retrotrans_Pao"/>
</dbReference>
<dbReference type="Pfam" id="PF05380">
    <property type="entry name" value="Peptidase_A17"/>
    <property type="match status" value="1"/>
</dbReference>
<sequence>MSAQLRTQKRLLTTFTNKLEHIVSKLKDEKLEELPLDPNLSSALTHQYVTRLEEAISAINSAIVKVEKSLNDFNLLIDRLNESSTSEQDEYDEYSCKSESALSYAFDFIILLQARLHAINSCTYTAPPRLSATDDALDNPAQTPRLQTKRIELPPLPIPSFGGNIWEWENFWEIFQNNIHSQDIPELVKYNYLLNALKGEARECIKKFQVTKDNYSKAVEFLLSKYNKKEILINNLIEQLDACTLRSPSIRDQRSLLEREQVIITQLAEKGEQVNSHWLIKKVLAKFPDTIKRKVISKKQGRDPDTPFTMETLFKYVDEILSTEEMFLLFSEKRPIPSQKVNNIPRKSRISQAITPICIYCRGNHTSFSCTKYATPQERSSYLRQHQLCLICASSKHITAECKGRLCFNCNGTHHTSCCFKANANQKPSTLQQKPETKGASKPITKVHEKAKAKASKAGVAAVQSNSIPTPDNAIIENEKGQSKTVFNTQVTDRPYLLSGEITVMNNETRAMSKVDVLLDTGAETSFIDSSLAASLHLPILEHKIIRIHTFGSKESKQEKCGLVKLEGWDEDGTLHSLELLTYDVLTSSFSPVQMSIEDRNFIKSLDISLPTRRSKKFIKPLILIGCDQLWSFMRCDKSPITLPSGLYLLPTKLGAIVSGKAKSTTSHKDQPIISQMIQLSPWANDINNWDRKWSMDEVEEAKVYTIKTMASEITQEEKDQWDQYWTMDNAGTEEFCNTEKEVRATLDKKVWQYFNETIQRREDGYYVRLPWKDQYQHLPDNKALAQKRLANVWSSLKKDENILNQYNNVFQEQLQNNIIEVVDEAAPTHGNQVHYIPHQPVFTPHKATTKLRIVFDASAHYKGCPSLNDVLYRGPVILPSLYGILLRFRIGRIAIIADVEKAFLQVRLQEVDRDATRCLWLKNHNSPPTVDNIQTFRFTRVTFGIKSSPFLLAGTTYYHLDNNTKETSMAQEIKENLYVDNLILTTDTLEGAVNIYDKSKKMFQEIHMNLREFTSNSTLLTEELKASDRATQQCPKVLGIVWNAPRDVIQLSCHIPIHPKITKRVVMSTIAAIYDPLGWLVPLLLQAKIFLQELWKQQYDWDVPLPNDKKQHWQSMVNSISGFEKDLPRFLAPKGSTNLLVAFSDASSNTMAACVYLYQNNGANLIMAKSKLASIQVQYTIPKLELNATTLAMRLTNSLLSQLQSVVNIQGIHVFSDSEIVLKWLQLKPEREVGQFIHNRLKEIRNICNHITEQNLSVQFGYVASQDNPADCGTRGLSRDELTAHFWWTGPSFLQLSRSNWPERDKWFSLTADDKGDDLPNSTGQQPKQILTISKKSSTEDDRELIKPGQVRTWTKAKRVFAYALRFVITAAAKLNTRRVNKIVQDRVHYPLESIHLNGQEVQLAGRASSNSQPQHKG</sequence>
<feature type="domain" description="Reverse transcriptase" evidence="1">
    <location>
        <begin position="893"/>
        <end position="1012"/>
    </location>
</feature>
<dbReference type="Pfam" id="PF00078">
    <property type="entry name" value="RVT_1"/>
    <property type="match status" value="1"/>
</dbReference>
<dbReference type="EMBL" id="JARK01000236">
    <property type="protein sequence ID" value="EYC39937.1"/>
    <property type="molecule type" value="Genomic_DNA"/>
</dbReference>
<dbReference type="CDD" id="cd00303">
    <property type="entry name" value="retropepsin_like"/>
    <property type="match status" value="1"/>
</dbReference>
<dbReference type="InterPro" id="IPR043128">
    <property type="entry name" value="Rev_trsase/Diguanyl_cyclase"/>
</dbReference>
<reference evidence="3" key="1">
    <citation type="journal article" date="2015" name="Nat. Genet.">
        <title>The genome and transcriptome of the zoonotic hookworm Ancylostoma ceylanicum identify infection-specific gene families.</title>
        <authorList>
            <person name="Schwarz E.M."/>
            <person name="Hu Y."/>
            <person name="Antoshechkin I."/>
            <person name="Miller M.M."/>
            <person name="Sternberg P.W."/>
            <person name="Aroian R.V."/>
        </authorList>
    </citation>
    <scope>NUCLEOTIDE SEQUENCE</scope>
    <source>
        <strain evidence="3">HY135</strain>
    </source>
</reference>
<dbReference type="Pfam" id="PF03564">
    <property type="entry name" value="DUF1759"/>
    <property type="match status" value="1"/>
</dbReference>
<protein>
    <recommendedName>
        <fullName evidence="1">Reverse transcriptase domain-containing protein</fullName>
    </recommendedName>
</protein>
<dbReference type="PANTHER" id="PTHR47331:SF1">
    <property type="entry name" value="GAG-LIKE PROTEIN"/>
    <property type="match status" value="1"/>
</dbReference>
<proteinExistence type="predicted"/>
<accession>A0A016WKZ2</accession>
<dbReference type="Gene3D" id="3.10.10.10">
    <property type="entry name" value="HIV Type 1 Reverse Transcriptase, subunit A, domain 1"/>
    <property type="match status" value="1"/>
</dbReference>
<dbReference type="InterPro" id="IPR005312">
    <property type="entry name" value="DUF1759"/>
</dbReference>
<evidence type="ECO:0000313" key="3">
    <source>
        <dbReference type="Proteomes" id="UP000024635"/>
    </source>
</evidence>
<dbReference type="Gene3D" id="3.30.70.270">
    <property type="match status" value="1"/>
</dbReference>
<dbReference type="STRING" id="53326.A0A016WKZ2"/>
<dbReference type="SUPFAM" id="SSF56672">
    <property type="entry name" value="DNA/RNA polymerases"/>
    <property type="match status" value="1"/>
</dbReference>
<organism evidence="2 3">
    <name type="scientific">Ancylostoma ceylanicum</name>
    <dbReference type="NCBI Taxonomy" id="53326"/>
    <lineage>
        <taxon>Eukaryota</taxon>
        <taxon>Metazoa</taxon>
        <taxon>Ecdysozoa</taxon>
        <taxon>Nematoda</taxon>
        <taxon>Chromadorea</taxon>
        <taxon>Rhabditida</taxon>
        <taxon>Rhabditina</taxon>
        <taxon>Rhabditomorpha</taxon>
        <taxon>Strongyloidea</taxon>
        <taxon>Ancylostomatidae</taxon>
        <taxon>Ancylostomatinae</taxon>
        <taxon>Ancylostoma</taxon>
    </lineage>
</organism>
<dbReference type="InterPro" id="IPR021109">
    <property type="entry name" value="Peptidase_aspartic_dom_sf"/>
</dbReference>
<dbReference type="Gene3D" id="2.40.70.10">
    <property type="entry name" value="Acid Proteases"/>
    <property type="match status" value="1"/>
</dbReference>
<dbReference type="OrthoDB" id="5875526at2759"/>
<evidence type="ECO:0000313" key="2">
    <source>
        <dbReference type="EMBL" id="EYC39937.1"/>
    </source>
</evidence>
<comment type="caution">
    <text evidence="2">The sequence shown here is derived from an EMBL/GenBank/DDBJ whole genome shotgun (WGS) entry which is preliminary data.</text>
</comment>
<dbReference type="InterPro" id="IPR043502">
    <property type="entry name" value="DNA/RNA_pol_sf"/>
</dbReference>
<keyword evidence="3" id="KW-1185">Reference proteome</keyword>
<dbReference type="Proteomes" id="UP000024635">
    <property type="component" value="Unassembled WGS sequence"/>
</dbReference>
<dbReference type="InterPro" id="IPR000477">
    <property type="entry name" value="RT_dom"/>
</dbReference>
<name>A0A016WKZ2_9BILA</name>
<dbReference type="PANTHER" id="PTHR47331">
    <property type="entry name" value="PHD-TYPE DOMAIN-CONTAINING PROTEIN"/>
    <property type="match status" value="1"/>
</dbReference>
<evidence type="ECO:0000259" key="1">
    <source>
        <dbReference type="Pfam" id="PF00078"/>
    </source>
</evidence>
<gene>
    <name evidence="2" type="primary">Acey_s0636.g942</name>
    <name evidence="2" type="ORF">Y032_0636g942</name>
</gene>